<dbReference type="FunCoup" id="A0A1V9XY07">
    <property type="interactions" value="1693"/>
</dbReference>
<keyword evidence="2" id="KW-0963">Cytoplasm</keyword>
<feature type="region of interest" description="Disordered" evidence="5">
    <location>
        <begin position="39"/>
        <end position="88"/>
    </location>
</feature>
<dbReference type="PROSITE" id="PS50157">
    <property type="entry name" value="ZINC_FINGER_C2H2_2"/>
    <property type="match status" value="1"/>
</dbReference>
<dbReference type="PANTHER" id="PTHR46340:SF1">
    <property type="entry name" value="UBX DOMAIN-CONTAINING PROTEIN 1"/>
    <property type="match status" value="1"/>
</dbReference>
<keyword evidence="10" id="KW-1185">Reference proteome</keyword>
<dbReference type="Proteomes" id="UP000192247">
    <property type="component" value="Unassembled WGS sequence"/>
</dbReference>
<dbReference type="Gene3D" id="1.10.8.10">
    <property type="entry name" value="DNA helicase RuvA subunit, C-terminal domain"/>
    <property type="match status" value="1"/>
</dbReference>
<evidence type="ECO:0000259" key="6">
    <source>
        <dbReference type="PROSITE" id="PS50030"/>
    </source>
</evidence>
<comment type="subcellular location">
    <subcellularLocation>
        <location evidence="1">Cytoplasm</location>
    </subcellularLocation>
</comment>
<dbReference type="PROSITE" id="PS00028">
    <property type="entry name" value="ZINC_FINGER_C2H2_1"/>
    <property type="match status" value="1"/>
</dbReference>
<dbReference type="InterPro" id="IPR015940">
    <property type="entry name" value="UBA"/>
</dbReference>
<evidence type="ECO:0000313" key="9">
    <source>
        <dbReference type="EMBL" id="OQR78376.1"/>
    </source>
</evidence>
<dbReference type="SUPFAM" id="SSF54236">
    <property type="entry name" value="Ubiquitin-like"/>
    <property type="match status" value="1"/>
</dbReference>
<dbReference type="PANTHER" id="PTHR46340">
    <property type="entry name" value="UBX DOMAIN-CONTAINING PROTEIN 1"/>
    <property type="match status" value="1"/>
</dbReference>
<dbReference type="SUPFAM" id="SSF46934">
    <property type="entry name" value="UBA-like"/>
    <property type="match status" value="1"/>
</dbReference>
<dbReference type="InterPro" id="IPR013087">
    <property type="entry name" value="Znf_C2H2_type"/>
</dbReference>
<gene>
    <name evidence="9" type="ORF">BIW11_06452</name>
</gene>
<dbReference type="PROSITE" id="PS50033">
    <property type="entry name" value="UBX"/>
    <property type="match status" value="1"/>
</dbReference>
<feature type="domain" description="UBX" evidence="7">
    <location>
        <begin position="245"/>
        <end position="323"/>
    </location>
</feature>
<dbReference type="AlphaFoldDB" id="A0A1V9XY07"/>
<feature type="region of interest" description="Disordered" evidence="5">
    <location>
        <begin position="206"/>
        <end position="232"/>
    </location>
</feature>
<keyword evidence="4" id="KW-0863">Zinc-finger</keyword>
<dbReference type="InParanoid" id="A0A1V9XY07"/>
<dbReference type="InterPro" id="IPR001012">
    <property type="entry name" value="UBX_dom"/>
</dbReference>
<evidence type="ECO:0000256" key="5">
    <source>
        <dbReference type="SAM" id="MobiDB-lite"/>
    </source>
</evidence>
<feature type="compositionally biased region" description="Basic and acidic residues" evidence="5">
    <location>
        <begin position="206"/>
        <end position="216"/>
    </location>
</feature>
<keyword evidence="4" id="KW-0862">Zinc</keyword>
<dbReference type="GO" id="GO:0005737">
    <property type="term" value="C:cytoplasm"/>
    <property type="evidence" value="ECO:0007669"/>
    <property type="project" value="UniProtKB-SubCell"/>
</dbReference>
<evidence type="ECO:0000256" key="4">
    <source>
        <dbReference type="PROSITE-ProRule" id="PRU00042"/>
    </source>
</evidence>
<dbReference type="GO" id="GO:0031397">
    <property type="term" value="P:negative regulation of protein ubiquitination"/>
    <property type="evidence" value="ECO:0007669"/>
    <property type="project" value="TreeGrafter"/>
</dbReference>
<dbReference type="GO" id="GO:0008270">
    <property type="term" value="F:zinc ion binding"/>
    <property type="evidence" value="ECO:0007669"/>
    <property type="project" value="UniProtKB-KW"/>
</dbReference>
<feature type="compositionally biased region" description="Basic and acidic residues" evidence="5">
    <location>
        <begin position="68"/>
        <end position="79"/>
    </location>
</feature>
<dbReference type="Pfam" id="PF22562">
    <property type="entry name" value="UBA_7"/>
    <property type="match status" value="1"/>
</dbReference>
<name>A0A1V9XY07_9ACAR</name>
<dbReference type="GO" id="GO:0036435">
    <property type="term" value="F:K48-linked polyubiquitin modification-dependent protein binding"/>
    <property type="evidence" value="ECO:0007669"/>
    <property type="project" value="TreeGrafter"/>
</dbReference>
<dbReference type="GO" id="GO:0032435">
    <property type="term" value="P:negative regulation of proteasomal ubiquitin-dependent protein catabolic process"/>
    <property type="evidence" value="ECO:0007669"/>
    <property type="project" value="TreeGrafter"/>
</dbReference>
<dbReference type="OrthoDB" id="10254930at2759"/>
<evidence type="ECO:0000259" key="7">
    <source>
        <dbReference type="PROSITE" id="PS50033"/>
    </source>
</evidence>
<organism evidence="9 10">
    <name type="scientific">Tropilaelaps mercedesae</name>
    <dbReference type="NCBI Taxonomy" id="418985"/>
    <lineage>
        <taxon>Eukaryota</taxon>
        <taxon>Metazoa</taxon>
        <taxon>Ecdysozoa</taxon>
        <taxon>Arthropoda</taxon>
        <taxon>Chelicerata</taxon>
        <taxon>Arachnida</taxon>
        <taxon>Acari</taxon>
        <taxon>Parasitiformes</taxon>
        <taxon>Mesostigmata</taxon>
        <taxon>Gamasina</taxon>
        <taxon>Dermanyssoidea</taxon>
        <taxon>Laelapidae</taxon>
        <taxon>Tropilaelaps</taxon>
    </lineage>
</organism>
<sequence length="333" mass="37610">MTIVDQLKEMGFDAAKAERAVKETGGSSLEQAMEWILSHNDDATRQQPGPSYGMAADAKGSDGGTTNTKDDEAIPEDQKTAQGQEARSMKCDDCGKLFPNEDALVWHASKSGHTNFSESQETIKPKSPEELKAAKEALEMRIRENRRIRAEKDRQEEQEKEKMRRTQGKEIVELRQKFKEEEIKREAEARRREKQEDAAARKKVLEQIERDKEERKKKLQQPTGTTAPVVAPASAKAPAIKVPTKDYTEARIQIRLTNGQTLTQTFKSVEQLAAVRCYIMTNRTDGDVPFQIMTSFPKKVFSEEDMTRSLKELNLVPSAVLILSKLSQQPVQC</sequence>
<dbReference type="SMART" id="SM00166">
    <property type="entry name" value="UBX"/>
    <property type="match status" value="1"/>
</dbReference>
<dbReference type="STRING" id="418985.A0A1V9XY07"/>
<dbReference type="GO" id="GO:1903094">
    <property type="term" value="P:negative regulation of protein K48-linked deubiquitination"/>
    <property type="evidence" value="ECO:0007669"/>
    <property type="project" value="TreeGrafter"/>
</dbReference>
<evidence type="ECO:0000259" key="8">
    <source>
        <dbReference type="PROSITE" id="PS50157"/>
    </source>
</evidence>
<evidence type="ECO:0000256" key="3">
    <source>
        <dbReference type="ARBA" id="ARBA00023054"/>
    </source>
</evidence>
<reference evidence="9 10" key="1">
    <citation type="journal article" date="2017" name="Gigascience">
        <title>Draft genome of the honey bee ectoparasitic mite, Tropilaelaps mercedesae, is shaped by the parasitic life history.</title>
        <authorList>
            <person name="Dong X."/>
            <person name="Armstrong S.D."/>
            <person name="Xia D."/>
            <person name="Makepeace B.L."/>
            <person name="Darby A.C."/>
            <person name="Kadowaki T."/>
        </authorList>
    </citation>
    <scope>NUCLEOTIDE SEQUENCE [LARGE SCALE GENOMIC DNA]</scope>
    <source>
        <strain evidence="9">Wuxi-XJTLU</strain>
    </source>
</reference>
<keyword evidence="3" id="KW-0175">Coiled coil</keyword>
<evidence type="ECO:0000256" key="2">
    <source>
        <dbReference type="ARBA" id="ARBA00022490"/>
    </source>
</evidence>
<feature type="domain" description="C2H2-type" evidence="8">
    <location>
        <begin position="89"/>
        <end position="118"/>
    </location>
</feature>
<dbReference type="InterPro" id="IPR009060">
    <property type="entry name" value="UBA-like_sf"/>
</dbReference>
<dbReference type="InterPro" id="IPR029071">
    <property type="entry name" value="Ubiquitin-like_domsf"/>
</dbReference>
<evidence type="ECO:0000256" key="1">
    <source>
        <dbReference type="ARBA" id="ARBA00004496"/>
    </source>
</evidence>
<feature type="compositionally biased region" description="Low complexity" evidence="5">
    <location>
        <begin position="222"/>
        <end position="232"/>
    </location>
</feature>
<dbReference type="Gene3D" id="3.10.20.90">
    <property type="entry name" value="Phosphatidylinositol 3-kinase Catalytic Subunit, Chain A, domain 1"/>
    <property type="match status" value="1"/>
</dbReference>
<comment type="caution">
    <text evidence="9">The sequence shown here is derived from an EMBL/GenBank/DDBJ whole genome shotgun (WGS) entry which is preliminary data.</text>
</comment>
<feature type="domain" description="UBA" evidence="6">
    <location>
        <begin position="1"/>
        <end position="39"/>
    </location>
</feature>
<dbReference type="CDD" id="cd01772">
    <property type="entry name" value="UBX_UBXN1"/>
    <property type="match status" value="1"/>
</dbReference>
<feature type="region of interest" description="Disordered" evidence="5">
    <location>
        <begin position="112"/>
        <end position="168"/>
    </location>
</feature>
<accession>A0A1V9XY07</accession>
<dbReference type="PROSITE" id="PS50030">
    <property type="entry name" value="UBA"/>
    <property type="match status" value="1"/>
</dbReference>
<evidence type="ECO:0000313" key="10">
    <source>
        <dbReference type="Proteomes" id="UP000192247"/>
    </source>
</evidence>
<dbReference type="GO" id="GO:0005634">
    <property type="term" value="C:nucleus"/>
    <property type="evidence" value="ECO:0007669"/>
    <property type="project" value="TreeGrafter"/>
</dbReference>
<dbReference type="EMBL" id="MNPL01002303">
    <property type="protein sequence ID" value="OQR78376.1"/>
    <property type="molecule type" value="Genomic_DNA"/>
</dbReference>
<dbReference type="Pfam" id="PF00789">
    <property type="entry name" value="UBX"/>
    <property type="match status" value="1"/>
</dbReference>
<feature type="compositionally biased region" description="Basic and acidic residues" evidence="5">
    <location>
        <begin position="121"/>
        <end position="168"/>
    </location>
</feature>
<protein>
    <submittedName>
        <fullName evidence="9">UBX domain-containing protein 1-like</fullName>
    </submittedName>
</protein>
<proteinExistence type="predicted"/>
<dbReference type="SMART" id="SM00165">
    <property type="entry name" value="UBA"/>
    <property type="match status" value="1"/>
</dbReference>
<keyword evidence="4" id="KW-0479">Metal-binding</keyword>